<dbReference type="GO" id="GO:0003735">
    <property type="term" value="F:structural constituent of ribosome"/>
    <property type="evidence" value="ECO:0007669"/>
    <property type="project" value="UniProtKB-UniRule"/>
</dbReference>
<proteinExistence type="inferred from homology"/>
<evidence type="ECO:0000259" key="7">
    <source>
        <dbReference type="Pfam" id="PF00347"/>
    </source>
</evidence>
<comment type="subunit">
    <text evidence="4">Part of the 50S ribosomal subunit.</text>
</comment>
<dbReference type="InterPro" id="IPR000702">
    <property type="entry name" value="Ribosomal_uL6-like"/>
</dbReference>
<evidence type="ECO:0000256" key="3">
    <source>
        <dbReference type="ARBA" id="ARBA00023274"/>
    </source>
</evidence>
<dbReference type="PATRIC" id="fig|1618635.3.peg.502"/>
<dbReference type="Gene3D" id="3.90.930.12">
    <property type="entry name" value="Ribosomal protein L6, alpha-beta domain"/>
    <property type="match status" value="2"/>
</dbReference>
<dbReference type="PANTHER" id="PTHR11655:SF14">
    <property type="entry name" value="LARGE RIBOSOMAL SUBUNIT PROTEIN UL6M"/>
    <property type="match status" value="1"/>
</dbReference>
<keyword evidence="4 6" id="KW-0699">rRNA-binding</keyword>
<dbReference type="GO" id="GO:0002181">
    <property type="term" value="P:cytoplasmic translation"/>
    <property type="evidence" value="ECO:0007669"/>
    <property type="project" value="TreeGrafter"/>
</dbReference>
<dbReference type="AlphaFoldDB" id="A0A0G0UUG9"/>
<evidence type="ECO:0000256" key="5">
    <source>
        <dbReference type="RuleBase" id="RU003869"/>
    </source>
</evidence>
<accession>A0A0G0UUG9</accession>
<protein>
    <recommendedName>
        <fullName evidence="4">Large ribosomal subunit protein uL6</fullName>
    </recommendedName>
</protein>
<comment type="function">
    <text evidence="4 6">This protein binds to the 23S rRNA, and is important in its secondary structure. It is located near the subunit interface in the base of the L7/L12 stalk, and near the tRNA binding site of the peptidyltransferase center.</text>
</comment>
<evidence type="ECO:0000256" key="6">
    <source>
        <dbReference type="RuleBase" id="RU003870"/>
    </source>
</evidence>
<dbReference type="EMBL" id="LCAP01000015">
    <property type="protein sequence ID" value="KKR91146.1"/>
    <property type="molecule type" value="Genomic_DNA"/>
</dbReference>
<dbReference type="PANTHER" id="PTHR11655">
    <property type="entry name" value="60S/50S RIBOSOMAL PROTEIN L6/L9"/>
    <property type="match status" value="1"/>
</dbReference>
<dbReference type="NCBIfam" id="TIGR03654">
    <property type="entry name" value="L6_bact"/>
    <property type="match status" value="1"/>
</dbReference>
<evidence type="ECO:0000256" key="4">
    <source>
        <dbReference type="HAMAP-Rule" id="MF_01365"/>
    </source>
</evidence>
<keyword evidence="3 4" id="KW-0687">Ribonucleoprotein</keyword>
<organism evidence="8 9">
    <name type="scientific">Candidatus Falkowbacteria bacterium GW2011_GWA2_41_14</name>
    <dbReference type="NCBI Taxonomy" id="1618635"/>
    <lineage>
        <taxon>Bacteria</taxon>
        <taxon>Candidatus Falkowiibacteriota</taxon>
    </lineage>
</organism>
<feature type="domain" description="Large ribosomal subunit protein uL6 alpha-beta" evidence="7">
    <location>
        <begin position="92"/>
        <end position="164"/>
    </location>
</feature>
<comment type="caution">
    <text evidence="8">The sequence shown here is derived from an EMBL/GenBank/DDBJ whole genome shotgun (WGS) entry which is preliminary data.</text>
</comment>
<dbReference type="SUPFAM" id="SSF56053">
    <property type="entry name" value="Ribosomal protein L6"/>
    <property type="match status" value="2"/>
</dbReference>
<keyword evidence="4 6" id="KW-0694">RNA-binding</keyword>
<keyword evidence="2 4" id="KW-0689">Ribosomal protein</keyword>
<dbReference type="HAMAP" id="MF_01365_B">
    <property type="entry name" value="Ribosomal_uL6_B"/>
    <property type="match status" value="1"/>
</dbReference>
<feature type="domain" description="Large ribosomal subunit protein uL6 alpha-beta" evidence="7">
    <location>
        <begin position="11"/>
        <end position="82"/>
    </location>
</feature>
<reference evidence="8 9" key="1">
    <citation type="journal article" date="2015" name="Nature">
        <title>rRNA introns, odd ribosomes, and small enigmatic genomes across a large radiation of phyla.</title>
        <authorList>
            <person name="Brown C.T."/>
            <person name="Hug L.A."/>
            <person name="Thomas B.C."/>
            <person name="Sharon I."/>
            <person name="Castelle C.J."/>
            <person name="Singh A."/>
            <person name="Wilkins M.J."/>
            <person name="Williams K.H."/>
            <person name="Banfield J.F."/>
        </authorList>
    </citation>
    <scope>NUCLEOTIDE SEQUENCE [LARGE SCALE GENOMIC DNA]</scope>
</reference>
<dbReference type="PIRSF" id="PIRSF002162">
    <property type="entry name" value="Ribosomal_L6"/>
    <property type="match status" value="1"/>
</dbReference>
<dbReference type="Pfam" id="PF00347">
    <property type="entry name" value="Ribosomal_L6"/>
    <property type="match status" value="2"/>
</dbReference>
<evidence type="ECO:0000256" key="1">
    <source>
        <dbReference type="ARBA" id="ARBA00009356"/>
    </source>
</evidence>
<dbReference type="InterPro" id="IPR019906">
    <property type="entry name" value="Ribosomal_uL6_bac-type"/>
</dbReference>
<name>A0A0G0UUG9_9BACT</name>
<dbReference type="Proteomes" id="UP000034190">
    <property type="component" value="Unassembled WGS sequence"/>
</dbReference>
<evidence type="ECO:0000313" key="8">
    <source>
        <dbReference type="EMBL" id="KKR91146.1"/>
    </source>
</evidence>
<dbReference type="PRINTS" id="PR00059">
    <property type="entry name" value="RIBOSOMALL6"/>
</dbReference>
<evidence type="ECO:0000313" key="9">
    <source>
        <dbReference type="Proteomes" id="UP000034190"/>
    </source>
</evidence>
<gene>
    <name evidence="4" type="primary">rplF</name>
    <name evidence="8" type="ORF">UU43_C0015G0004</name>
</gene>
<dbReference type="InterPro" id="IPR002358">
    <property type="entry name" value="Ribosomal_uL6_CS"/>
</dbReference>
<dbReference type="FunFam" id="3.90.930.12:FF:000001">
    <property type="entry name" value="50S ribosomal protein L6"/>
    <property type="match status" value="1"/>
</dbReference>
<dbReference type="InterPro" id="IPR036789">
    <property type="entry name" value="Ribosomal_uL6-like_a/b-dom_sf"/>
</dbReference>
<comment type="similarity">
    <text evidence="1 4 5">Belongs to the universal ribosomal protein uL6 family.</text>
</comment>
<sequence length="182" mass="20068">MSRLGKLPIIIPKGTEARLEHGFIIVKGPKGELKTKLHESVKVEITDKEMKVIVNDPADGKQNALWGLFRSLIKNMVVGVNEPYVKKLEINGVGYKAAMSGNKLTLHVGYSHPVVYELPAGIKVEVQANLVIISGIDKYLVGEVAAQIRKIRKPEPYKGKGIKYSDEILRRKAGKTAGKTEK</sequence>
<dbReference type="InterPro" id="IPR020040">
    <property type="entry name" value="Ribosomal_uL6_a/b-dom"/>
</dbReference>
<dbReference type="PROSITE" id="PS00525">
    <property type="entry name" value="RIBOSOMAL_L6_1"/>
    <property type="match status" value="1"/>
</dbReference>
<evidence type="ECO:0000256" key="2">
    <source>
        <dbReference type="ARBA" id="ARBA00022980"/>
    </source>
</evidence>
<dbReference type="GO" id="GO:0022625">
    <property type="term" value="C:cytosolic large ribosomal subunit"/>
    <property type="evidence" value="ECO:0007669"/>
    <property type="project" value="UniProtKB-UniRule"/>
</dbReference>
<dbReference type="GO" id="GO:0019843">
    <property type="term" value="F:rRNA binding"/>
    <property type="evidence" value="ECO:0007669"/>
    <property type="project" value="UniProtKB-UniRule"/>
</dbReference>